<comment type="function">
    <text evidence="10">Ubiquitin ligase protein which is a component of the N-end rule pathway. Recognizes and binds to proteins bearing specific N-terminal residues that are destabilizing according to the N-end rule, leading to their ubiquitination and subsequent degradation.</text>
</comment>
<gene>
    <name evidence="13" type="ORF">IMG5_000780</name>
</gene>
<dbReference type="FunFam" id="2.10.110.30:FF:000002">
    <property type="entry name" value="Putative e3 ubiquitin-protein ligase ubr3"/>
    <property type="match status" value="1"/>
</dbReference>
<comment type="pathway">
    <text evidence="2 10">Protein modification; protein ubiquitination.</text>
</comment>
<dbReference type="InterPro" id="IPR044046">
    <property type="entry name" value="E3_ligase_UBR-like_C"/>
</dbReference>
<dbReference type="STRING" id="857967.G0QIW5"/>
<dbReference type="InterPro" id="IPR013083">
    <property type="entry name" value="Znf_RING/FYVE/PHD"/>
</dbReference>
<evidence type="ECO:0000256" key="11">
    <source>
        <dbReference type="SAM" id="Coils"/>
    </source>
</evidence>
<evidence type="ECO:0000259" key="12">
    <source>
        <dbReference type="PROSITE" id="PS51157"/>
    </source>
</evidence>
<dbReference type="InterPro" id="IPR039164">
    <property type="entry name" value="UBR1-like"/>
</dbReference>
<evidence type="ECO:0000256" key="10">
    <source>
        <dbReference type="RuleBase" id="RU366018"/>
    </source>
</evidence>
<keyword evidence="11" id="KW-0175">Coiled coil</keyword>
<organism evidence="13 14">
    <name type="scientific">Ichthyophthirius multifiliis</name>
    <name type="common">White spot disease agent</name>
    <name type="synonym">Ich</name>
    <dbReference type="NCBI Taxonomy" id="5932"/>
    <lineage>
        <taxon>Eukaryota</taxon>
        <taxon>Sar</taxon>
        <taxon>Alveolata</taxon>
        <taxon>Ciliophora</taxon>
        <taxon>Intramacronucleata</taxon>
        <taxon>Oligohymenophorea</taxon>
        <taxon>Hymenostomatida</taxon>
        <taxon>Ophryoglenina</taxon>
        <taxon>Ichthyophthirius</taxon>
    </lineage>
</organism>
<keyword evidence="3 10" id="KW-0808">Transferase</keyword>
<dbReference type="CDD" id="cd19673">
    <property type="entry name" value="UBR-box_UBR3"/>
    <property type="match status" value="1"/>
</dbReference>
<dbReference type="GO" id="GO:0071596">
    <property type="term" value="P:ubiquitin-dependent protein catabolic process via the N-end rule pathway"/>
    <property type="evidence" value="ECO:0007669"/>
    <property type="project" value="UniProtKB-UniRule"/>
</dbReference>
<proteinExistence type="inferred from homology"/>
<evidence type="ECO:0000256" key="7">
    <source>
        <dbReference type="ARBA" id="ARBA00022833"/>
    </source>
</evidence>
<reference evidence="13 14" key="1">
    <citation type="submission" date="2011-07" db="EMBL/GenBank/DDBJ databases">
        <authorList>
            <person name="Coyne R."/>
            <person name="Brami D."/>
            <person name="Johnson J."/>
            <person name="Hostetler J."/>
            <person name="Hannick L."/>
            <person name="Clark T."/>
            <person name="Cassidy-Hanley D."/>
            <person name="Inman J."/>
        </authorList>
    </citation>
    <scope>NUCLEOTIDE SEQUENCE [LARGE SCALE GENOMIC DNA]</scope>
    <source>
        <strain evidence="13 14">G5</strain>
    </source>
</reference>
<dbReference type="GeneID" id="14911103"/>
<evidence type="ECO:0000256" key="6">
    <source>
        <dbReference type="ARBA" id="ARBA00022786"/>
    </source>
</evidence>
<dbReference type="OMA" id="DYCQSCK"/>
<evidence type="ECO:0000313" key="14">
    <source>
        <dbReference type="Proteomes" id="UP000008983"/>
    </source>
</evidence>
<protein>
    <recommendedName>
        <fullName evidence="10">E3 ubiquitin-protein ligase</fullName>
        <ecNumber evidence="10">2.3.2.27</ecNumber>
    </recommendedName>
</protein>
<keyword evidence="7 10" id="KW-0862">Zinc</keyword>
<keyword evidence="6 10" id="KW-0833">Ubl conjugation pathway</keyword>
<keyword evidence="5 10" id="KW-0863">Zinc-finger</keyword>
<dbReference type="GO" id="GO:0016567">
    <property type="term" value="P:protein ubiquitination"/>
    <property type="evidence" value="ECO:0007669"/>
    <property type="project" value="UniProtKB-UniRule"/>
</dbReference>
<dbReference type="PROSITE" id="PS51157">
    <property type="entry name" value="ZF_UBR"/>
    <property type="match status" value="1"/>
</dbReference>
<evidence type="ECO:0000256" key="3">
    <source>
        <dbReference type="ARBA" id="ARBA00022679"/>
    </source>
</evidence>
<evidence type="ECO:0000256" key="2">
    <source>
        <dbReference type="ARBA" id="ARBA00004906"/>
    </source>
</evidence>
<dbReference type="SUPFAM" id="SSF57850">
    <property type="entry name" value="RING/U-box"/>
    <property type="match status" value="1"/>
</dbReference>
<keyword evidence="14" id="KW-1185">Reference proteome</keyword>
<dbReference type="Pfam" id="PF18995">
    <property type="entry name" value="PRT6_C"/>
    <property type="match status" value="1"/>
</dbReference>
<feature type="zinc finger region" description="UBR-type" evidence="9">
    <location>
        <begin position="37"/>
        <end position="107"/>
    </location>
</feature>
<dbReference type="Proteomes" id="UP000008983">
    <property type="component" value="Unassembled WGS sequence"/>
</dbReference>
<dbReference type="OrthoDB" id="313561at2759"/>
<evidence type="ECO:0000256" key="1">
    <source>
        <dbReference type="ARBA" id="ARBA00000900"/>
    </source>
</evidence>
<dbReference type="EMBL" id="GL983042">
    <property type="protein sequence ID" value="EGR34850.1"/>
    <property type="molecule type" value="Genomic_DNA"/>
</dbReference>
<evidence type="ECO:0000256" key="9">
    <source>
        <dbReference type="PROSITE-ProRule" id="PRU00508"/>
    </source>
</evidence>
<dbReference type="eggNOG" id="KOG1140">
    <property type="taxonomic scope" value="Eukaryota"/>
</dbReference>
<dbReference type="SMART" id="SM00396">
    <property type="entry name" value="ZnF_UBR1"/>
    <property type="match status" value="1"/>
</dbReference>
<evidence type="ECO:0000256" key="4">
    <source>
        <dbReference type="ARBA" id="ARBA00022723"/>
    </source>
</evidence>
<dbReference type="GO" id="GO:0061630">
    <property type="term" value="F:ubiquitin protein ligase activity"/>
    <property type="evidence" value="ECO:0007669"/>
    <property type="project" value="UniProtKB-UniRule"/>
</dbReference>
<name>G0QIW5_ICHMU</name>
<dbReference type="Pfam" id="PF02207">
    <property type="entry name" value="zf-UBR"/>
    <property type="match status" value="1"/>
</dbReference>
<accession>G0QIW5</accession>
<dbReference type="GO" id="GO:0000151">
    <property type="term" value="C:ubiquitin ligase complex"/>
    <property type="evidence" value="ECO:0007669"/>
    <property type="project" value="TreeGrafter"/>
</dbReference>
<dbReference type="InParanoid" id="G0QIW5"/>
<dbReference type="RefSeq" id="XP_004040154.1">
    <property type="nucleotide sequence ID" value="XM_004040106.1"/>
</dbReference>
<dbReference type="InterPro" id="IPR003126">
    <property type="entry name" value="Znf_UBR"/>
</dbReference>
<evidence type="ECO:0000313" key="13">
    <source>
        <dbReference type="EMBL" id="EGR34850.1"/>
    </source>
</evidence>
<dbReference type="Gene3D" id="2.10.110.30">
    <property type="match status" value="1"/>
</dbReference>
<dbReference type="GO" id="GO:0008270">
    <property type="term" value="F:zinc ion binding"/>
    <property type="evidence" value="ECO:0007669"/>
    <property type="project" value="UniProtKB-UniRule"/>
</dbReference>
<dbReference type="GO" id="GO:0005737">
    <property type="term" value="C:cytoplasm"/>
    <property type="evidence" value="ECO:0007669"/>
    <property type="project" value="TreeGrafter"/>
</dbReference>
<feature type="coiled-coil region" evidence="11">
    <location>
        <begin position="1083"/>
        <end position="1120"/>
    </location>
</feature>
<evidence type="ECO:0000256" key="5">
    <source>
        <dbReference type="ARBA" id="ARBA00022771"/>
    </source>
</evidence>
<evidence type="ECO:0000256" key="8">
    <source>
        <dbReference type="ARBA" id="ARBA00046341"/>
    </source>
</evidence>
<dbReference type="UniPathway" id="UPA00143"/>
<sequence>MCESCLKCVKTRLLILIFSNLDYQIELEKLHQQKKQTYCGKILDKDDIGVKCIDCELDETCIICQECFEKGNHQGHRTRIQRGCAGCCDCGDVGAWKEQGFCSDHQANISKEDLDFNNIEIGIRIKIKEVIQGIFYDIFYQFEETFNQLNSFYIQKDFICQRLVFIGIEICEILSGKTILMQNFLNFLINENRGDENKYELKHCCLDIQNQTNQQNLLLHFIKRNNQYCTCSIMENLLRFLCCINLQNQQKIKHFLINMFSVFEFKINLVKAYVKMFHFIFQYSETEELQYCPFQDLAVQFFTSNLLNECTSSYQKDDEYFEFEKQNFKKKFFSRFYFINFFEKILEICELKHGFEELFKNAFQHVKYMTFRNKSIDYFIQNEDFQVKLTEVCQKIHFRAKFLLPKIPLDAFFDNVKELQRAVEAELLIQESFMNIVYYLFQLDNIEKKKKLYFSLIGKIMDQILGNSANTHALNIQFSSINIPLHRVLVLLLFCYFQLDWDNVNDEKLNELKVGLGKSSFENFDYFFIQQLKYPLRTVNFIREIYNGLWVYQGENFKYQIIWYCNCEIQFQILDCLFIQFCFRILKNINFFDIWKSFSIRQEFMDIYSQEEKIIKEEDKFQFLQVKMYKDLLEFINYILVDKMNVFNFCTSFYYEIKKPNLNEKTNQFSNFFMSSVLHKNSNFDIMFVQKIFQQYMSKLVDFSKQINYIATFSQSNKKFSLKKDFDNIYDYSYYFWYSSLLANYYSFLHEKKENQEKAAFYILGNCFVDEVIAENLINKSFFEFLLNLLQNKIQQINIISFWVQPILKIINIYQVYIENKGKKDEETSQKCQKILSLLENQNFTEELNQTIKQLVNLEDNQTQEMASQKNTCIICKKDALLNYGVLAFAQKMNLNQQQSKNQKKQGFWHFHSCFHIMHNQCYLDFVNIKYQQENIELNCPICHRIFNIFVEFVESSQNNQSFENINSFLFQLECVNNNNYYSVLNDLDENIEQKTDQEINMNLENSVIEMIKIIQNYDFYSFLQKNRLIYQILKIVLQHFNHFFKNESQYFTQKQQFVQRFQSQIENLNQICFKSQHKKIDQENINENKDQNNIQNNEQQEQKINEESEENTYKEEEKQQNKDEDIHLLQTDIQDQYLKYLFNQFAYFQNSNFLIIIQDSLIQVLSAKYYQFLNCKKDILQKKPLFNQNEIFCEQNISFIYQIWALYSLFIDLNENQLVNLNLQYDNEIQQINSLIYLFGIKQPEIEKKIKKSISQLLDIPQILDFYNEYNCQQFQFIKIDNNFNDFFNKYYNKKCENCNSYCIYGPMNLCIICGKVLCQNKCSKNTILNKGNLNSHCLKEHYGSGVFIEISTTNIIVIQSPHNYRANGIYTDEYGQQYKQSHQGVKSYRLDFQLLNILRDNYVKGTLLDWIVAQQQRNNQVYLKNVF</sequence>
<dbReference type="Gene3D" id="3.30.40.10">
    <property type="entry name" value="Zinc/RING finger domain, C3HC4 (zinc finger)"/>
    <property type="match status" value="1"/>
</dbReference>
<dbReference type="EC" id="2.3.2.27" evidence="10"/>
<dbReference type="PANTHER" id="PTHR21497:SF24">
    <property type="entry name" value="E3 UBIQUITIN-PROTEIN LIGASE UBR1"/>
    <property type="match status" value="1"/>
</dbReference>
<comment type="similarity">
    <text evidence="8 10">Belongs to the E3 ubiquitin-protein ligase UBR1-like family.</text>
</comment>
<keyword evidence="4 10" id="KW-0479">Metal-binding</keyword>
<comment type="catalytic activity">
    <reaction evidence="1 10">
        <text>S-ubiquitinyl-[E2 ubiquitin-conjugating enzyme]-L-cysteine + [acceptor protein]-L-lysine = [E2 ubiquitin-conjugating enzyme]-L-cysteine + N(6)-ubiquitinyl-[acceptor protein]-L-lysine.</text>
        <dbReference type="EC" id="2.3.2.27"/>
    </reaction>
</comment>
<feature type="domain" description="UBR-type" evidence="12">
    <location>
        <begin position="37"/>
        <end position="107"/>
    </location>
</feature>
<dbReference type="PANTHER" id="PTHR21497">
    <property type="entry name" value="UBIQUITIN LIGASE E3 ALPHA-RELATED"/>
    <property type="match status" value="1"/>
</dbReference>